<dbReference type="PROSITE" id="PS51118">
    <property type="entry name" value="HTH_HXLR"/>
    <property type="match status" value="1"/>
</dbReference>
<dbReference type="PANTHER" id="PTHR33204:SF18">
    <property type="entry name" value="TRANSCRIPTIONAL REGULATORY PROTEIN"/>
    <property type="match status" value="1"/>
</dbReference>
<name>A0ABM6RPC0_9FIRM</name>
<sequence>MVQDLEDIVCPIQRAATLVADVTVIIILRELQAGPRRFGELQAVGVNPRSLSERLRRLTAQGIIVRTRYAEAPPRVEYELTEKGRALWPVLTALQHFGETWLPATPRETGKASQSK</sequence>
<dbReference type="Proteomes" id="UP000325292">
    <property type="component" value="Chromosome"/>
</dbReference>
<dbReference type="PANTHER" id="PTHR33204">
    <property type="entry name" value="TRANSCRIPTIONAL REGULATOR, MARR FAMILY"/>
    <property type="match status" value="1"/>
</dbReference>
<dbReference type="Pfam" id="PF01638">
    <property type="entry name" value="HxlR"/>
    <property type="match status" value="1"/>
</dbReference>
<dbReference type="InterPro" id="IPR036388">
    <property type="entry name" value="WH-like_DNA-bd_sf"/>
</dbReference>
<keyword evidence="3" id="KW-0804">Transcription</keyword>
<proteinExistence type="predicted"/>
<feature type="domain" description="HTH hxlR-type" evidence="4">
    <location>
        <begin position="10"/>
        <end position="106"/>
    </location>
</feature>
<keyword evidence="6" id="KW-1185">Reference proteome</keyword>
<dbReference type="InterPro" id="IPR002577">
    <property type="entry name" value="HTH_HxlR"/>
</dbReference>
<gene>
    <name evidence="5" type="ORF">BXT84_03485</name>
</gene>
<dbReference type="SUPFAM" id="SSF46785">
    <property type="entry name" value="Winged helix' DNA-binding domain"/>
    <property type="match status" value="1"/>
</dbReference>
<keyword evidence="1" id="KW-0805">Transcription regulation</keyword>
<evidence type="ECO:0000313" key="5">
    <source>
        <dbReference type="EMBL" id="AUW93129.1"/>
    </source>
</evidence>
<accession>A0ABM6RPC0</accession>
<keyword evidence="2" id="KW-0238">DNA-binding</keyword>
<evidence type="ECO:0000259" key="4">
    <source>
        <dbReference type="PROSITE" id="PS51118"/>
    </source>
</evidence>
<dbReference type="InterPro" id="IPR011991">
    <property type="entry name" value="ArsR-like_HTH"/>
</dbReference>
<protein>
    <submittedName>
        <fullName evidence="5">HxlR family transcriptional regulator</fullName>
    </submittedName>
</protein>
<dbReference type="CDD" id="cd00090">
    <property type="entry name" value="HTH_ARSR"/>
    <property type="match status" value="1"/>
</dbReference>
<reference evidence="5 6" key="1">
    <citation type="journal article" date="2019" name="Sci. Rep.">
        <title>Sulfobacillus thermotolerans: new insights into resistance and metabolic capacities of acidophilic chemolithotrophs.</title>
        <authorList>
            <person name="Panyushkina A.E."/>
            <person name="Babenko V.V."/>
            <person name="Nikitina A.S."/>
            <person name="Selezneva O.V."/>
            <person name="Tsaplina I.A."/>
            <person name="Letarova M.A."/>
            <person name="Kostryukova E.S."/>
            <person name="Letarov A.V."/>
        </authorList>
    </citation>
    <scope>NUCLEOTIDE SEQUENCE [LARGE SCALE GENOMIC DNA]</scope>
    <source>
        <strain evidence="5 6">Kr1</strain>
    </source>
</reference>
<evidence type="ECO:0000256" key="2">
    <source>
        <dbReference type="ARBA" id="ARBA00023125"/>
    </source>
</evidence>
<organism evidence="5 6">
    <name type="scientific">Sulfobacillus thermotolerans</name>
    <dbReference type="NCBI Taxonomy" id="338644"/>
    <lineage>
        <taxon>Bacteria</taxon>
        <taxon>Bacillati</taxon>
        <taxon>Bacillota</taxon>
        <taxon>Clostridia</taxon>
        <taxon>Eubacteriales</taxon>
        <taxon>Clostridiales Family XVII. Incertae Sedis</taxon>
        <taxon>Sulfobacillus</taxon>
    </lineage>
</organism>
<evidence type="ECO:0000256" key="3">
    <source>
        <dbReference type="ARBA" id="ARBA00023163"/>
    </source>
</evidence>
<dbReference type="InterPro" id="IPR036390">
    <property type="entry name" value="WH_DNA-bd_sf"/>
</dbReference>
<evidence type="ECO:0000313" key="6">
    <source>
        <dbReference type="Proteomes" id="UP000325292"/>
    </source>
</evidence>
<evidence type="ECO:0000256" key="1">
    <source>
        <dbReference type="ARBA" id="ARBA00023015"/>
    </source>
</evidence>
<dbReference type="Gene3D" id="1.10.10.10">
    <property type="entry name" value="Winged helix-like DNA-binding domain superfamily/Winged helix DNA-binding domain"/>
    <property type="match status" value="1"/>
</dbReference>
<dbReference type="EMBL" id="CP019454">
    <property type="protein sequence ID" value="AUW93129.1"/>
    <property type="molecule type" value="Genomic_DNA"/>
</dbReference>